<name>A0ABQ1DRY8_PSECI</name>
<evidence type="ECO:0000313" key="2">
    <source>
        <dbReference type="Proteomes" id="UP000614982"/>
    </source>
</evidence>
<gene>
    <name evidence="1" type="ORF">PSCICP_36500</name>
</gene>
<reference evidence="1 2" key="1">
    <citation type="submission" date="2020-05" db="EMBL/GenBank/DDBJ databases">
        <title>Genetic diversity of Pseudomonas cichorii.</title>
        <authorList>
            <person name="Tani S."/>
            <person name="Yagi H."/>
            <person name="Hashimoto S."/>
            <person name="Iiyama K."/>
            <person name="Furuya N."/>
        </authorList>
    </citation>
    <scope>NUCLEOTIDE SEQUENCE [LARGE SCALE GENOMIC DNA]</scope>
    <source>
        <strain evidence="1 2">LMG 2162</strain>
    </source>
</reference>
<proteinExistence type="predicted"/>
<evidence type="ECO:0000313" key="1">
    <source>
        <dbReference type="EMBL" id="GFM93678.1"/>
    </source>
</evidence>
<dbReference type="EMBL" id="BLWA01000011">
    <property type="protein sequence ID" value="GFM93678.1"/>
    <property type="molecule type" value="Genomic_DNA"/>
</dbReference>
<keyword evidence="2" id="KW-1185">Reference proteome</keyword>
<evidence type="ECO:0008006" key="3">
    <source>
        <dbReference type="Google" id="ProtNLM"/>
    </source>
</evidence>
<dbReference type="Proteomes" id="UP000614982">
    <property type="component" value="Unassembled WGS sequence"/>
</dbReference>
<comment type="caution">
    <text evidence="1">The sequence shown here is derived from an EMBL/GenBank/DDBJ whole genome shotgun (WGS) entry which is preliminary data.</text>
</comment>
<sequence>MTLDRRLCNLWSEALANGYAAPMNTSPPIRNPCPPGACNCERERLDAPDADRRILLLTREEEKRLLERLERIESLSDLERLQGKIHEQLGIRVEIAPGFNEVRTMRGISIFVPEKTGLCRKTRQSIPAAIRRGLENRPEIAWELLNAHDLLRDA</sequence>
<accession>A0ABQ1DRY8</accession>
<organism evidence="1 2">
    <name type="scientific">Pseudomonas cichorii</name>
    <dbReference type="NCBI Taxonomy" id="36746"/>
    <lineage>
        <taxon>Bacteria</taxon>
        <taxon>Pseudomonadati</taxon>
        <taxon>Pseudomonadota</taxon>
        <taxon>Gammaproteobacteria</taxon>
        <taxon>Pseudomonadales</taxon>
        <taxon>Pseudomonadaceae</taxon>
        <taxon>Pseudomonas</taxon>
    </lineage>
</organism>
<protein>
    <recommendedName>
        <fullName evidence="3">Ribosomal protein S3AE</fullName>
    </recommendedName>
</protein>